<dbReference type="PANTHER" id="PTHR35596">
    <property type="entry name" value="DUF2263 DOMAIN-CONTAINING PROTEIN"/>
    <property type="match status" value="1"/>
</dbReference>
<dbReference type="PANTHER" id="PTHR35596:SF1">
    <property type="entry name" value="MICROBIAL-TYPE PARG CATALYTIC DOMAIN-CONTAINING PROTEIN"/>
    <property type="match status" value="1"/>
</dbReference>
<feature type="compositionally biased region" description="Acidic residues" evidence="1">
    <location>
        <begin position="372"/>
        <end position="383"/>
    </location>
</feature>
<feature type="domain" description="Microbial-type PARG catalytic" evidence="2">
    <location>
        <begin position="101"/>
        <end position="189"/>
    </location>
</feature>
<dbReference type="Gene3D" id="3.40.220.10">
    <property type="entry name" value="Leucine Aminopeptidase, subunit E, domain 1"/>
    <property type="match status" value="1"/>
</dbReference>
<dbReference type="Proteomes" id="UP001283341">
    <property type="component" value="Unassembled WGS sequence"/>
</dbReference>
<sequence>MGTDHDPDTSKPKLSRNARGKLARRIINQTIPAILRSTPIARRGVEAVELILDPPPPQRPSTTGSVKETRPPPRRRVNNDIITDQKVEDVVPSSTAQPLPPTASVMGDDENKRHNLSLVVEDTLRAAHGLHRRNLAASGEHHRRRLGILNMASPLRPGGGVLSGATSQEESLCRRTTLYPSLREEFYRLPEVGGIFTPNVLVFNVDFKDEREQLSQSSGHQVKVQDERKEWFYVDVITAAMLRFPDTGGGEETCYAEDKDRELVVKKMVAVMRILKAKGVEQVVLGAWGCGAYGNPIGEIARAWRKVLLGHRRRPPPPPGKGKANKLAEESEMWRDIEVVFAIKDARMARVFAKAFGPELQVLQDEAGAAVDQDDSEENEVVSDVDSASS</sequence>
<feature type="compositionally biased region" description="Basic and acidic residues" evidence="1">
    <location>
        <begin position="1"/>
        <end position="11"/>
    </location>
</feature>
<evidence type="ECO:0000313" key="4">
    <source>
        <dbReference type="Proteomes" id="UP001283341"/>
    </source>
</evidence>
<feature type="region of interest" description="Disordered" evidence="1">
    <location>
        <begin position="89"/>
        <end position="109"/>
    </location>
</feature>
<reference evidence="3" key="1">
    <citation type="journal article" date="2023" name="Mol. Phylogenet. Evol.">
        <title>Genome-scale phylogeny and comparative genomics of the fungal order Sordariales.</title>
        <authorList>
            <person name="Hensen N."/>
            <person name="Bonometti L."/>
            <person name="Westerberg I."/>
            <person name="Brannstrom I.O."/>
            <person name="Guillou S."/>
            <person name="Cros-Aarteil S."/>
            <person name="Calhoun S."/>
            <person name="Haridas S."/>
            <person name="Kuo A."/>
            <person name="Mondo S."/>
            <person name="Pangilinan J."/>
            <person name="Riley R."/>
            <person name="LaButti K."/>
            <person name="Andreopoulos B."/>
            <person name="Lipzen A."/>
            <person name="Chen C."/>
            <person name="Yan M."/>
            <person name="Daum C."/>
            <person name="Ng V."/>
            <person name="Clum A."/>
            <person name="Steindorff A."/>
            <person name="Ohm R.A."/>
            <person name="Martin F."/>
            <person name="Silar P."/>
            <person name="Natvig D.O."/>
            <person name="Lalanne C."/>
            <person name="Gautier V."/>
            <person name="Ament-Velasquez S.L."/>
            <person name="Kruys A."/>
            <person name="Hutchinson M.I."/>
            <person name="Powell A.J."/>
            <person name="Barry K."/>
            <person name="Miller A.N."/>
            <person name="Grigoriev I.V."/>
            <person name="Debuchy R."/>
            <person name="Gladieux P."/>
            <person name="Hiltunen Thoren M."/>
            <person name="Johannesson H."/>
        </authorList>
    </citation>
    <scope>NUCLEOTIDE SEQUENCE</scope>
    <source>
        <strain evidence="3">CBS 118394</strain>
    </source>
</reference>
<protein>
    <recommendedName>
        <fullName evidence="2">Microbial-type PARG catalytic domain-containing protein</fullName>
    </recommendedName>
</protein>
<evidence type="ECO:0000313" key="3">
    <source>
        <dbReference type="EMBL" id="KAK3321838.1"/>
    </source>
</evidence>
<comment type="caution">
    <text evidence="3">The sequence shown here is derived from an EMBL/GenBank/DDBJ whole genome shotgun (WGS) entry which is preliminary data.</text>
</comment>
<feature type="region of interest" description="Disordered" evidence="1">
    <location>
        <begin position="51"/>
        <end position="77"/>
    </location>
</feature>
<evidence type="ECO:0000259" key="2">
    <source>
        <dbReference type="Pfam" id="PF10021"/>
    </source>
</evidence>
<accession>A0AAE0IAZ4</accession>
<name>A0AAE0IAZ4_9PEZI</name>
<feature type="region of interest" description="Disordered" evidence="1">
    <location>
        <begin position="367"/>
        <end position="390"/>
    </location>
</feature>
<reference evidence="3" key="2">
    <citation type="submission" date="2023-06" db="EMBL/GenBank/DDBJ databases">
        <authorList>
            <consortium name="Lawrence Berkeley National Laboratory"/>
            <person name="Haridas S."/>
            <person name="Hensen N."/>
            <person name="Bonometti L."/>
            <person name="Westerberg I."/>
            <person name="Brannstrom I.O."/>
            <person name="Guillou S."/>
            <person name="Cros-Aarteil S."/>
            <person name="Calhoun S."/>
            <person name="Kuo A."/>
            <person name="Mondo S."/>
            <person name="Pangilinan J."/>
            <person name="Riley R."/>
            <person name="Labutti K."/>
            <person name="Andreopoulos B."/>
            <person name="Lipzen A."/>
            <person name="Chen C."/>
            <person name="Yanf M."/>
            <person name="Daum C."/>
            <person name="Ng V."/>
            <person name="Clum A."/>
            <person name="Steindorff A."/>
            <person name="Ohm R."/>
            <person name="Martin F."/>
            <person name="Silar P."/>
            <person name="Natvig D."/>
            <person name="Lalanne C."/>
            <person name="Gautier V."/>
            <person name="Ament-Velasquez S.L."/>
            <person name="Kruys A."/>
            <person name="Hutchinson M.I."/>
            <person name="Powell A.J."/>
            <person name="Barry K."/>
            <person name="Miller A.N."/>
            <person name="Grigoriev I.V."/>
            <person name="Debuchy R."/>
            <person name="Gladieux P."/>
            <person name="Thoren M.H."/>
            <person name="Johannesson H."/>
        </authorList>
    </citation>
    <scope>NUCLEOTIDE SEQUENCE</scope>
    <source>
        <strain evidence="3">CBS 118394</strain>
    </source>
</reference>
<dbReference type="InterPro" id="IPR019261">
    <property type="entry name" value="PARG_cat_microbial"/>
</dbReference>
<gene>
    <name evidence="3" type="ORF">B0H66DRAFT_514062</name>
</gene>
<organism evidence="3 4">
    <name type="scientific">Apodospora peruviana</name>
    <dbReference type="NCBI Taxonomy" id="516989"/>
    <lineage>
        <taxon>Eukaryota</taxon>
        <taxon>Fungi</taxon>
        <taxon>Dikarya</taxon>
        <taxon>Ascomycota</taxon>
        <taxon>Pezizomycotina</taxon>
        <taxon>Sordariomycetes</taxon>
        <taxon>Sordariomycetidae</taxon>
        <taxon>Sordariales</taxon>
        <taxon>Lasiosphaeriaceae</taxon>
        <taxon>Apodospora</taxon>
    </lineage>
</organism>
<dbReference type="InterPro" id="IPR043472">
    <property type="entry name" value="Macro_dom-like"/>
</dbReference>
<proteinExistence type="predicted"/>
<dbReference type="SUPFAM" id="SSF52949">
    <property type="entry name" value="Macro domain-like"/>
    <property type="match status" value="1"/>
</dbReference>
<dbReference type="EMBL" id="JAUEDM010000003">
    <property type="protein sequence ID" value="KAK3321838.1"/>
    <property type="molecule type" value="Genomic_DNA"/>
</dbReference>
<evidence type="ECO:0000256" key="1">
    <source>
        <dbReference type="SAM" id="MobiDB-lite"/>
    </source>
</evidence>
<feature type="region of interest" description="Disordered" evidence="1">
    <location>
        <begin position="1"/>
        <end position="21"/>
    </location>
</feature>
<dbReference type="AlphaFoldDB" id="A0AAE0IAZ4"/>
<dbReference type="Pfam" id="PF10021">
    <property type="entry name" value="PARG_cat_microb"/>
    <property type="match status" value="1"/>
</dbReference>
<keyword evidence="4" id="KW-1185">Reference proteome</keyword>